<evidence type="ECO:0000313" key="2">
    <source>
        <dbReference type="EMBL" id="KER23000.1"/>
    </source>
</evidence>
<proteinExistence type="predicted"/>
<organism evidence="2 3">
    <name type="scientific">Opisthorchis viverrini</name>
    <name type="common">Southeast Asian liver fluke</name>
    <dbReference type="NCBI Taxonomy" id="6198"/>
    <lineage>
        <taxon>Eukaryota</taxon>
        <taxon>Metazoa</taxon>
        <taxon>Spiralia</taxon>
        <taxon>Lophotrochozoa</taxon>
        <taxon>Platyhelminthes</taxon>
        <taxon>Trematoda</taxon>
        <taxon>Digenea</taxon>
        <taxon>Opisthorchiida</taxon>
        <taxon>Opisthorchiata</taxon>
        <taxon>Opisthorchiidae</taxon>
        <taxon>Opisthorchis</taxon>
    </lineage>
</organism>
<evidence type="ECO:0000313" key="3">
    <source>
        <dbReference type="Proteomes" id="UP000054324"/>
    </source>
</evidence>
<evidence type="ECO:0000256" key="1">
    <source>
        <dbReference type="SAM" id="MobiDB-lite"/>
    </source>
</evidence>
<dbReference type="Proteomes" id="UP000054324">
    <property type="component" value="Unassembled WGS sequence"/>
</dbReference>
<feature type="compositionally biased region" description="Polar residues" evidence="1">
    <location>
        <begin position="1"/>
        <end position="13"/>
    </location>
</feature>
<dbReference type="EMBL" id="KL596869">
    <property type="protein sequence ID" value="KER23000.1"/>
    <property type="molecule type" value="Genomic_DNA"/>
</dbReference>
<gene>
    <name evidence="2" type="ORF">T265_09011</name>
</gene>
<sequence length="239" mass="26287">MPAQQHDTTQQSFARRPTRSRAAQDFYGVSLTDSQEYERIDEIIGKLNAACFTFLATIVDLMFLIQPTNAPLVERIDEIIGKLNAACFTFLATIVDLMFLIQPTNAPLVEGVKEGTDGMDEGNNQHESKEEWGWDNKEWVGTGSKNKSVHRYAVRRIFFLAQQIGQMVPSTPKLLGERFQRHGIKEGWRAGREREPSSAITFAVAEAAAAAAAAADDKLELVGVGGSSGGAIAFPTRRN</sequence>
<keyword evidence="3" id="KW-1185">Reference proteome</keyword>
<accession>A0A074ZI62</accession>
<feature type="region of interest" description="Disordered" evidence="1">
    <location>
        <begin position="1"/>
        <end position="20"/>
    </location>
</feature>
<dbReference type="GeneID" id="20323190"/>
<dbReference type="RefSeq" id="XP_009173236.1">
    <property type="nucleotide sequence ID" value="XM_009174972.1"/>
</dbReference>
<dbReference type="KEGG" id="ovi:T265_09011"/>
<dbReference type="CTD" id="20323190"/>
<dbReference type="AlphaFoldDB" id="A0A074ZI62"/>
<name>A0A074ZI62_OPIVI</name>
<reference evidence="2 3" key="1">
    <citation type="submission" date="2013-11" db="EMBL/GenBank/DDBJ databases">
        <title>Opisthorchis viverrini - life in the bile duct.</title>
        <authorList>
            <person name="Young N.D."/>
            <person name="Nagarajan N."/>
            <person name="Lin S.J."/>
            <person name="Korhonen P.K."/>
            <person name="Jex A.R."/>
            <person name="Hall R.S."/>
            <person name="Safavi-Hemami H."/>
            <person name="Kaewkong W."/>
            <person name="Bertrand D."/>
            <person name="Gao S."/>
            <person name="Seet Q."/>
            <person name="Wongkham S."/>
            <person name="Teh B.T."/>
            <person name="Wongkham C."/>
            <person name="Intapan P.M."/>
            <person name="Maleewong W."/>
            <person name="Yang X."/>
            <person name="Hu M."/>
            <person name="Wang Z."/>
            <person name="Hofmann A."/>
            <person name="Sternberg P.W."/>
            <person name="Tan P."/>
            <person name="Wang J."/>
            <person name="Gasser R.B."/>
        </authorList>
    </citation>
    <scope>NUCLEOTIDE SEQUENCE [LARGE SCALE GENOMIC DNA]</scope>
</reference>
<protein>
    <submittedName>
        <fullName evidence="2">Uncharacterized protein</fullName>
    </submittedName>
</protein>